<reference evidence="2 3" key="1">
    <citation type="journal article" date="2023" name="Life. Sci Alliance">
        <title>Evolutionary insights into 3D genome organization and epigenetic landscape of Vigna mungo.</title>
        <authorList>
            <person name="Junaid A."/>
            <person name="Singh B."/>
            <person name="Bhatia S."/>
        </authorList>
    </citation>
    <scope>NUCLEOTIDE SEQUENCE [LARGE SCALE GENOMIC DNA]</scope>
    <source>
        <strain evidence="2">Urdbean</strain>
    </source>
</reference>
<evidence type="ECO:0000313" key="3">
    <source>
        <dbReference type="Proteomes" id="UP001374535"/>
    </source>
</evidence>
<dbReference type="EMBL" id="CP144699">
    <property type="protein sequence ID" value="WVZ19999.1"/>
    <property type="molecule type" value="Genomic_DNA"/>
</dbReference>
<dbReference type="InterPro" id="IPR041588">
    <property type="entry name" value="Integrase_H2C2"/>
</dbReference>
<name>A0AAQ3S8Z0_VIGMU</name>
<organism evidence="2 3">
    <name type="scientific">Vigna mungo</name>
    <name type="common">Black gram</name>
    <name type="synonym">Phaseolus mungo</name>
    <dbReference type="NCBI Taxonomy" id="3915"/>
    <lineage>
        <taxon>Eukaryota</taxon>
        <taxon>Viridiplantae</taxon>
        <taxon>Streptophyta</taxon>
        <taxon>Embryophyta</taxon>
        <taxon>Tracheophyta</taxon>
        <taxon>Spermatophyta</taxon>
        <taxon>Magnoliopsida</taxon>
        <taxon>eudicotyledons</taxon>
        <taxon>Gunneridae</taxon>
        <taxon>Pentapetalae</taxon>
        <taxon>rosids</taxon>
        <taxon>fabids</taxon>
        <taxon>Fabales</taxon>
        <taxon>Fabaceae</taxon>
        <taxon>Papilionoideae</taxon>
        <taxon>50 kb inversion clade</taxon>
        <taxon>NPAAA clade</taxon>
        <taxon>indigoferoid/millettioid clade</taxon>
        <taxon>Phaseoleae</taxon>
        <taxon>Vigna</taxon>
    </lineage>
</organism>
<gene>
    <name evidence="2" type="ORF">V8G54_007321</name>
</gene>
<dbReference type="InterPro" id="IPR050951">
    <property type="entry name" value="Retrovirus_Pol_polyprotein"/>
</dbReference>
<dbReference type="PANTHER" id="PTHR37984">
    <property type="entry name" value="PROTEIN CBG26694"/>
    <property type="match status" value="1"/>
</dbReference>
<protein>
    <recommendedName>
        <fullName evidence="1">Integrase zinc-binding domain-containing protein</fullName>
    </recommendedName>
</protein>
<dbReference type="PANTHER" id="PTHR37984:SF15">
    <property type="entry name" value="INTEGRASE CATALYTIC DOMAIN-CONTAINING PROTEIN"/>
    <property type="match status" value="1"/>
</dbReference>
<proteinExistence type="predicted"/>
<dbReference type="Proteomes" id="UP001374535">
    <property type="component" value="Chromosome 2"/>
</dbReference>
<feature type="domain" description="Integrase zinc-binding" evidence="1">
    <location>
        <begin position="154"/>
        <end position="207"/>
    </location>
</feature>
<accession>A0AAQ3S8Z0</accession>
<evidence type="ECO:0000313" key="2">
    <source>
        <dbReference type="EMBL" id="WVZ19999.1"/>
    </source>
</evidence>
<keyword evidence="3" id="KW-1185">Reference proteome</keyword>
<dbReference type="Pfam" id="PF17921">
    <property type="entry name" value="Integrase_H2C2"/>
    <property type="match status" value="1"/>
</dbReference>
<dbReference type="FunFam" id="1.10.340.70:FF:000001">
    <property type="entry name" value="Retrovirus-related Pol polyprotein from transposon gypsy-like Protein"/>
    <property type="match status" value="1"/>
</dbReference>
<dbReference type="AlphaFoldDB" id="A0AAQ3S8Z0"/>
<evidence type="ECO:0000259" key="1">
    <source>
        <dbReference type="Pfam" id="PF17921"/>
    </source>
</evidence>
<sequence>MESCMDTVKKMMQELVQDRNCQENEYHGRFRCLEDMIRGLTVVVEQIILLKMEEIRHSIFTDDEAYGWTNRLERYFRLKDGASIPNLRPYKYSHNQKNEYVEGWLGMEDSKGCEDECVPEGLLVDPTAHSLYELQKGRLYYHDKLVLPKHYSRIPTIIQELHESPLGGHSGYFCTLKRIAGVLYWEGMRKDIKAFVMQCETWQRNKSEMLAPTGLLQPLPVPTQVWSDIYMDFIGVSLKLKRRIPSL</sequence>
<dbReference type="Gene3D" id="1.10.340.70">
    <property type="match status" value="1"/>
</dbReference>